<protein>
    <submittedName>
        <fullName evidence="2">ACT domain-containing protein</fullName>
    </submittedName>
</protein>
<dbReference type="SUPFAM" id="SSF55021">
    <property type="entry name" value="ACT-like"/>
    <property type="match status" value="1"/>
</dbReference>
<accession>A0A7J3M4I9</accession>
<gene>
    <name evidence="2" type="ORF">ENT52_08315</name>
</gene>
<evidence type="ECO:0000259" key="1">
    <source>
        <dbReference type="PROSITE" id="PS51671"/>
    </source>
</evidence>
<dbReference type="Pfam" id="PF01842">
    <property type="entry name" value="ACT"/>
    <property type="match status" value="1"/>
</dbReference>
<proteinExistence type="predicted"/>
<dbReference type="AlphaFoldDB" id="A0A7J3M4I9"/>
<dbReference type="InterPro" id="IPR002912">
    <property type="entry name" value="ACT_dom"/>
</dbReference>
<feature type="domain" description="ACT" evidence="1">
    <location>
        <begin position="8"/>
        <end position="84"/>
    </location>
</feature>
<reference evidence="2" key="1">
    <citation type="journal article" date="2020" name="mSystems">
        <title>Genome- and Community-Level Interaction Insights into Carbon Utilization and Element Cycling Functions of Hydrothermarchaeota in Hydrothermal Sediment.</title>
        <authorList>
            <person name="Zhou Z."/>
            <person name="Liu Y."/>
            <person name="Xu W."/>
            <person name="Pan J."/>
            <person name="Luo Z.H."/>
            <person name="Li M."/>
        </authorList>
    </citation>
    <scope>NUCLEOTIDE SEQUENCE [LARGE SCALE GENOMIC DNA]</scope>
    <source>
        <strain evidence="2">SpSt-587</strain>
    </source>
</reference>
<evidence type="ECO:0000313" key="2">
    <source>
        <dbReference type="EMBL" id="HGT83709.1"/>
    </source>
</evidence>
<name>A0A7J3M4I9_ARCFL</name>
<sequence length="167" mass="18601">MNESELFTLVVELEDKPGQLLRVLEPIAKNGGNIVGIVHQRGKRTPLNRVPVEISFTADSKRAEKIFRELESFVVVRSFGKIKSSTISLLLIGHVVHTDLSDTIKRIDNEDAECVELNMKMPELDQPSTAILTISAKSDEALEKAVERVRDICKEKGILVVEPVDVI</sequence>
<dbReference type="InterPro" id="IPR044561">
    <property type="entry name" value="ACT_ThrD-II-like"/>
</dbReference>
<dbReference type="Gene3D" id="3.30.70.260">
    <property type="match status" value="1"/>
</dbReference>
<dbReference type="EMBL" id="DSYZ01000154">
    <property type="protein sequence ID" value="HGT83709.1"/>
    <property type="molecule type" value="Genomic_DNA"/>
</dbReference>
<dbReference type="InterPro" id="IPR045865">
    <property type="entry name" value="ACT-like_dom_sf"/>
</dbReference>
<dbReference type="CDD" id="cd04886">
    <property type="entry name" value="ACT_ThrD-II-like"/>
    <property type="match status" value="1"/>
</dbReference>
<comment type="caution">
    <text evidence="2">The sequence shown here is derived from an EMBL/GenBank/DDBJ whole genome shotgun (WGS) entry which is preliminary data.</text>
</comment>
<dbReference type="PROSITE" id="PS51671">
    <property type="entry name" value="ACT"/>
    <property type="match status" value="1"/>
</dbReference>
<organism evidence="2">
    <name type="scientific">Archaeoglobus fulgidus</name>
    <dbReference type="NCBI Taxonomy" id="2234"/>
    <lineage>
        <taxon>Archaea</taxon>
        <taxon>Methanobacteriati</taxon>
        <taxon>Methanobacteriota</taxon>
        <taxon>Archaeoglobi</taxon>
        <taxon>Archaeoglobales</taxon>
        <taxon>Archaeoglobaceae</taxon>
        <taxon>Archaeoglobus</taxon>
    </lineage>
</organism>